<evidence type="ECO:0000313" key="4">
    <source>
        <dbReference type="Proteomes" id="UP000025047"/>
    </source>
</evidence>
<dbReference type="PATRIC" id="fig|1122180.6.peg.2120"/>
<sequence length="251" mass="27065">MDFCLGEQAVRVTVPARETLLTDVGRRLEAREGFALATLNLDHMVKLRRDPGFRDAYGRHELVTADGNPVVWLARLSGQRVDLLPGADLVVPLARQAARSGAPLGLIGATEETLARAAAAIEAAAPGVRIAARIAPPMGFDPESPEADAILDQAARAGARLIFLAMGAPRQERFAARARLRHPGLALVSIGAGLDFLAGAQKRAPRVVRWLALEWLWRMAHDPARLAARYASCLAILPGLVMRALHVRLRP</sequence>
<proteinExistence type="predicted"/>
<protein>
    <submittedName>
        <fullName evidence="3">Glycosyl transferase, WecB/TagA/CpsF family</fullName>
    </submittedName>
</protein>
<name>A0A017HE75_9RHOB</name>
<dbReference type="GO" id="GO:0016758">
    <property type="term" value="F:hexosyltransferase activity"/>
    <property type="evidence" value="ECO:0007669"/>
    <property type="project" value="TreeGrafter"/>
</dbReference>
<organism evidence="3 4">
    <name type="scientific">Limimaricola hongkongensis DSM 17492</name>
    <dbReference type="NCBI Taxonomy" id="1122180"/>
    <lineage>
        <taxon>Bacteria</taxon>
        <taxon>Pseudomonadati</taxon>
        <taxon>Pseudomonadota</taxon>
        <taxon>Alphaproteobacteria</taxon>
        <taxon>Rhodobacterales</taxon>
        <taxon>Paracoccaceae</taxon>
        <taxon>Limimaricola</taxon>
    </lineage>
</organism>
<dbReference type="CDD" id="cd06533">
    <property type="entry name" value="Glyco_transf_WecG_TagA"/>
    <property type="match status" value="1"/>
</dbReference>
<comment type="caution">
    <text evidence="3">The sequence shown here is derived from an EMBL/GenBank/DDBJ whole genome shotgun (WGS) entry which is preliminary data.</text>
</comment>
<dbReference type="PANTHER" id="PTHR34136">
    <property type="match status" value="1"/>
</dbReference>
<dbReference type="PANTHER" id="PTHR34136:SF1">
    <property type="entry name" value="UDP-N-ACETYL-D-MANNOSAMINURONIC ACID TRANSFERASE"/>
    <property type="match status" value="1"/>
</dbReference>
<dbReference type="STRING" id="1122180.Lokhon_02136"/>
<reference evidence="3 4" key="1">
    <citation type="submission" date="2013-03" db="EMBL/GenBank/DDBJ databases">
        <authorList>
            <person name="Fiebig A."/>
            <person name="Goeker M."/>
            <person name="Klenk H.-P.P."/>
        </authorList>
    </citation>
    <scope>NUCLEOTIDE SEQUENCE [LARGE SCALE GENOMIC DNA]</scope>
    <source>
        <strain evidence="3 4">DSM 17492</strain>
    </source>
</reference>
<keyword evidence="2 3" id="KW-0808">Transferase</keyword>
<dbReference type="InterPro" id="IPR004629">
    <property type="entry name" value="WecG_TagA_CpsF"/>
</dbReference>
<dbReference type="HOGENOM" id="CLU_063203_0_1_5"/>
<dbReference type="OrthoDB" id="9771846at2"/>
<dbReference type="NCBIfam" id="TIGR00696">
    <property type="entry name" value="wecG_tagA_cpsF"/>
    <property type="match status" value="1"/>
</dbReference>
<keyword evidence="4" id="KW-1185">Reference proteome</keyword>
<dbReference type="RefSeq" id="WP_017929606.1">
    <property type="nucleotide sequence ID" value="NZ_KB823002.1"/>
</dbReference>
<gene>
    <name evidence="3" type="ORF">Lokhon_02136</name>
</gene>
<keyword evidence="1" id="KW-0328">Glycosyltransferase</keyword>
<evidence type="ECO:0000313" key="3">
    <source>
        <dbReference type="EMBL" id="EYD72064.1"/>
    </source>
</evidence>
<accession>A0A017HE75</accession>
<dbReference type="EMBL" id="APGJ01000006">
    <property type="protein sequence ID" value="EYD72064.1"/>
    <property type="molecule type" value="Genomic_DNA"/>
</dbReference>
<evidence type="ECO:0000256" key="1">
    <source>
        <dbReference type="ARBA" id="ARBA00022676"/>
    </source>
</evidence>
<dbReference type="eggNOG" id="COG1922">
    <property type="taxonomic scope" value="Bacteria"/>
</dbReference>
<evidence type="ECO:0000256" key="2">
    <source>
        <dbReference type="ARBA" id="ARBA00022679"/>
    </source>
</evidence>
<dbReference type="Pfam" id="PF03808">
    <property type="entry name" value="Glyco_tran_WecG"/>
    <property type="match status" value="1"/>
</dbReference>
<dbReference type="AlphaFoldDB" id="A0A017HE75"/>
<dbReference type="Proteomes" id="UP000025047">
    <property type="component" value="Unassembled WGS sequence"/>
</dbReference>